<comment type="similarity">
    <text evidence="2">Belongs to the disease resistance NB-LRR family.</text>
</comment>
<accession>A0AAV1DXB9</accession>
<feature type="compositionally biased region" description="Basic and acidic residues" evidence="7">
    <location>
        <begin position="509"/>
        <end position="519"/>
    </location>
</feature>
<keyword evidence="6" id="KW-0067">ATP-binding</keyword>
<dbReference type="PANTHER" id="PTHR36766:SF40">
    <property type="entry name" value="DISEASE RESISTANCE PROTEIN RGA3"/>
    <property type="match status" value="1"/>
</dbReference>
<feature type="domain" description="Late blight resistance protein R1A-like N-terminal" evidence="9">
    <location>
        <begin position="777"/>
        <end position="956"/>
    </location>
</feature>
<dbReference type="InterPro" id="IPR021929">
    <property type="entry name" value="R1A-like_N"/>
</dbReference>
<comment type="function">
    <text evidence="1">Confers resistance to late blight (Phytophthora infestans) races carrying the avirulence gene Avr1. Resistance proteins guard the plant against pathogens that contain an appropriate avirulence protein via an indirect interaction with this avirulence protein. That triggers a defense system including the hypersensitive response, which restricts the pathogen growth.</text>
</comment>
<feature type="compositionally biased region" description="Low complexity" evidence="7">
    <location>
        <begin position="540"/>
        <end position="552"/>
    </location>
</feature>
<keyword evidence="11" id="KW-1185">Reference proteome</keyword>
<dbReference type="Pfam" id="PF00931">
    <property type="entry name" value="NB-ARC"/>
    <property type="match status" value="1"/>
</dbReference>
<evidence type="ECO:0000259" key="9">
    <source>
        <dbReference type="Pfam" id="PF12061"/>
    </source>
</evidence>
<keyword evidence="4" id="KW-0547">Nucleotide-binding</keyword>
<protein>
    <submittedName>
        <fullName evidence="10">OLC1v1011985C1</fullName>
    </submittedName>
</protein>
<feature type="region of interest" description="Disordered" evidence="7">
    <location>
        <begin position="65"/>
        <end position="116"/>
    </location>
</feature>
<reference evidence="10" key="1">
    <citation type="submission" date="2023-03" db="EMBL/GenBank/DDBJ databases">
        <authorList>
            <person name="Julca I."/>
        </authorList>
    </citation>
    <scope>NUCLEOTIDE SEQUENCE</scope>
</reference>
<feature type="compositionally biased region" description="Acidic residues" evidence="7">
    <location>
        <begin position="487"/>
        <end position="496"/>
    </location>
</feature>
<dbReference type="PRINTS" id="PR00364">
    <property type="entry name" value="DISEASERSIST"/>
</dbReference>
<dbReference type="InterPro" id="IPR002182">
    <property type="entry name" value="NB-ARC"/>
</dbReference>
<evidence type="ECO:0000256" key="3">
    <source>
        <dbReference type="ARBA" id="ARBA00022667"/>
    </source>
</evidence>
<proteinExistence type="inferred from homology"/>
<evidence type="ECO:0000256" key="2">
    <source>
        <dbReference type="ARBA" id="ARBA00008894"/>
    </source>
</evidence>
<evidence type="ECO:0000313" key="11">
    <source>
        <dbReference type="Proteomes" id="UP001161247"/>
    </source>
</evidence>
<feature type="compositionally biased region" description="Basic and acidic residues" evidence="7">
    <location>
        <begin position="473"/>
        <end position="486"/>
    </location>
</feature>
<dbReference type="Pfam" id="PF12061">
    <property type="entry name" value="NB-LRR"/>
    <property type="match status" value="1"/>
</dbReference>
<evidence type="ECO:0000256" key="1">
    <source>
        <dbReference type="ARBA" id="ARBA00002074"/>
    </source>
</evidence>
<dbReference type="InterPro" id="IPR032675">
    <property type="entry name" value="LRR_dom_sf"/>
</dbReference>
<evidence type="ECO:0000256" key="4">
    <source>
        <dbReference type="ARBA" id="ARBA00022741"/>
    </source>
</evidence>
<dbReference type="Gene3D" id="3.40.50.300">
    <property type="entry name" value="P-loop containing nucleotide triphosphate hydrolases"/>
    <property type="match status" value="1"/>
</dbReference>
<dbReference type="PANTHER" id="PTHR36766">
    <property type="entry name" value="PLANT BROAD-SPECTRUM MILDEW RESISTANCE PROTEIN RPW8"/>
    <property type="match status" value="1"/>
</dbReference>
<dbReference type="FunFam" id="3.40.50.300:FF:001091">
    <property type="entry name" value="Probable disease resistance protein At1g61300"/>
    <property type="match status" value="1"/>
</dbReference>
<dbReference type="Proteomes" id="UP001161247">
    <property type="component" value="Chromosome 7"/>
</dbReference>
<evidence type="ECO:0000313" key="10">
    <source>
        <dbReference type="EMBL" id="CAI9111697.1"/>
    </source>
</evidence>
<dbReference type="Gene3D" id="3.80.10.10">
    <property type="entry name" value="Ribonuclease Inhibitor"/>
    <property type="match status" value="1"/>
</dbReference>
<dbReference type="SUPFAM" id="SSF52540">
    <property type="entry name" value="P-loop containing nucleoside triphosphate hydrolases"/>
    <property type="match status" value="1"/>
</dbReference>
<dbReference type="GO" id="GO:0009626">
    <property type="term" value="P:plant-type hypersensitive response"/>
    <property type="evidence" value="ECO:0007669"/>
    <property type="project" value="UniProtKB-KW"/>
</dbReference>
<dbReference type="SUPFAM" id="SSF52047">
    <property type="entry name" value="RNI-like"/>
    <property type="match status" value="1"/>
</dbReference>
<evidence type="ECO:0000256" key="7">
    <source>
        <dbReference type="SAM" id="MobiDB-lite"/>
    </source>
</evidence>
<keyword evidence="5" id="KW-0611">Plant defense</keyword>
<evidence type="ECO:0000256" key="5">
    <source>
        <dbReference type="ARBA" id="ARBA00022821"/>
    </source>
</evidence>
<organism evidence="10 11">
    <name type="scientific">Oldenlandia corymbosa var. corymbosa</name>
    <dbReference type="NCBI Taxonomy" id="529605"/>
    <lineage>
        <taxon>Eukaryota</taxon>
        <taxon>Viridiplantae</taxon>
        <taxon>Streptophyta</taxon>
        <taxon>Embryophyta</taxon>
        <taxon>Tracheophyta</taxon>
        <taxon>Spermatophyta</taxon>
        <taxon>Magnoliopsida</taxon>
        <taxon>eudicotyledons</taxon>
        <taxon>Gunneridae</taxon>
        <taxon>Pentapetalae</taxon>
        <taxon>asterids</taxon>
        <taxon>lamiids</taxon>
        <taxon>Gentianales</taxon>
        <taxon>Rubiaceae</taxon>
        <taxon>Rubioideae</taxon>
        <taxon>Spermacoceae</taxon>
        <taxon>Hedyotis-Oldenlandia complex</taxon>
        <taxon>Oldenlandia</taxon>
    </lineage>
</organism>
<feature type="domain" description="NB-ARC" evidence="8">
    <location>
        <begin position="1131"/>
        <end position="1296"/>
    </location>
</feature>
<keyword evidence="3" id="KW-0381">Hypersensitive response</keyword>
<feature type="compositionally biased region" description="Basic and acidic residues" evidence="7">
    <location>
        <begin position="74"/>
        <end position="83"/>
    </location>
</feature>
<dbReference type="GO" id="GO:0005524">
    <property type="term" value="F:ATP binding"/>
    <property type="evidence" value="ECO:0007669"/>
    <property type="project" value="UniProtKB-KW"/>
</dbReference>
<dbReference type="InterPro" id="IPR027417">
    <property type="entry name" value="P-loop_NTPase"/>
</dbReference>
<evidence type="ECO:0000259" key="8">
    <source>
        <dbReference type="Pfam" id="PF00931"/>
    </source>
</evidence>
<feature type="compositionally biased region" description="Polar residues" evidence="7">
    <location>
        <begin position="411"/>
        <end position="441"/>
    </location>
</feature>
<evidence type="ECO:0000256" key="6">
    <source>
        <dbReference type="ARBA" id="ARBA00022840"/>
    </source>
</evidence>
<dbReference type="EMBL" id="OX459124">
    <property type="protein sequence ID" value="CAI9111697.1"/>
    <property type="molecule type" value="Genomic_DNA"/>
</dbReference>
<feature type="compositionally biased region" description="Polar residues" evidence="7">
    <location>
        <begin position="90"/>
        <end position="106"/>
    </location>
</feature>
<dbReference type="GO" id="GO:0043531">
    <property type="term" value="F:ADP binding"/>
    <property type="evidence" value="ECO:0007669"/>
    <property type="project" value="InterPro"/>
</dbReference>
<feature type="region of interest" description="Disordered" evidence="7">
    <location>
        <begin position="407"/>
        <end position="556"/>
    </location>
</feature>
<sequence length="1485" mass="170944">MRNGFRRIAKIKDDASLQGLYFLPSSTYIDLYVDLEVAGTSRSHLEVGTSSGRPNVEIVDYMKDDDVSGPFMEDGDHMEYNHGEDDEDYTSISDQSDENQSISEGSQESDEEVEDKFATKDRHIYRSQGTWDHTKVDKDDFQLTMWDGTTATIGIGTCFKNKEETKNGIAAWNIEQKREFYVKESDGSTWYIWCKSLKESTPKGYVPCCWKVRASLRDHGLWEIVKWVPEHNCMNVTEKNNNRNVSATLIAHLIRHRVELDPDYEVKLVQEEVKDRMHVDVPYHRAWEGRRKAIDLVYGDWFPILTYFQELRNELRDFSNDAYLYLEEIDACQWTLAKDKHYRWGNQTTNIFESYDDWVQKHTESSNLSDIYHLVDAALRENPSLGGSLEDKLFQIFDKSFSALTLGPRDMSTQSDTQVLQKRPPKSSQNVVLTQKTTSKPTEGGRRKRPGISDRTIIVHPNPTPMQEDDENDKGNESDEDYYIRGEEEEEEEEEFSPPRVSSQKKKKTVEVRKSDRISKPAKKYTPGDGAIRKKRSSNEKLNSNSKRSNNLDIDNKSIASEDKDVHYSNEDTAHPVVIKLSRALPCQDTLPTHFFQTYAMTEMYSRESIVQDALDELHSISQKLSGLFPDSGLNYLRQLLELGRWFYLLGRKWGDEQDVRWETAVCTVEDTLHRHSLEILFLCLTLKEKLLRVDDSDERWDDSDDVLQNFLGRIIRSLIPRIEELEGMLGTDLTLQTRSSSRTDVKQLLDSVDFILHTLQNVESRSACANETVTFTKNFIRFATLHGLEDRQIIGDLLTHFERVFIQSAVLLFDVCVLRGYLSVNSRRKLLRIIEPVESRVCEIYVDVLQDVSKFSGSSFHPTKETHALVFRDFVDSLIFLILNLFFRDCIFVDMFHHEMHKVHEGLSFLRTTLSEHHDKLDDLIRPLICEAGILIFHLYQENGEQRGRLIAKLELLFSNFETKLQILKAAEEDAPRFPPTSAYPQTNLLGFIDSVLEKIKSFVIQVSSEKDKFRALHDDLTVLRSFVVHDNGMAIQDLSSRVAAVAYDTEFVLDSLVVAGKPLQTSLIVLLDVIITEIELIKTQVSEIPWSMEPTIAVQKISQANLKMSPAVGKIPDSNDRVVGLDDEAKIIINRLTRGTKKLDVVSIVGMAGLGKTSLAKKVYHHSHISHHFQARSWVTVSQEYNTKGLLIGILSGLDQNLTGEYINMREDDLAERLRKRLKGIRYLIILDDIWDTQVCNSLKMSFPDDDKGNRILLTTRQETIRLEINPHSEPHRLRALNDDESWELFRKKMCFDQSCPSEEVIARAKTIAKSCKGLPLMILIVAGFLANTEPSKWEEVEEMLKTAIGRLPNLEALRLYENEYKGENWDIEEEGTFPKLSVLELGRMTSLERWTTASDDDFPSIKTLILYYCPRLKEIPSCIAQSSTLQVIEVSDCPRVFDSVKEIHETQMDYGNEDLRIYLDQEQLTKENYEVLQSEYTY</sequence>
<name>A0AAV1DXB9_OLDCO</name>
<gene>
    <name evidence="10" type="ORF">OLC1_LOCUS19023</name>
</gene>